<evidence type="ECO:0000313" key="7">
    <source>
        <dbReference type="EMBL" id="SFS44514.1"/>
    </source>
</evidence>
<feature type="transmembrane region" description="Helical" evidence="6">
    <location>
        <begin position="93"/>
        <end position="113"/>
    </location>
</feature>
<feature type="transmembrane region" description="Helical" evidence="6">
    <location>
        <begin position="156"/>
        <end position="179"/>
    </location>
</feature>
<dbReference type="Proteomes" id="UP000199199">
    <property type="component" value="Unassembled WGS sequence"/>
</dbReference>
<feature type="transmembrane region" description="Helical" evidence="6">
    <location>
        <begin position="199"/>
        <end position="215"/>
    </location>
</feature>
<dbReference type="Pfam" id="PF02322">
    <property type="entry name" value="Cyt_bd_oxida_II"/>
    <property type="match status" value="1"/>
</dbReference>
<proteinExistence type="predicted"/>
<dbReference type="EMBL" id="FOZS01000001">
    <property type="protein sequence ID" value="SFS44514.1"/>
    <property type="molecule type" value="Genomic_DNA"/>
</dbReference>
<name>A0A1I6PWE3_9EURY</name>
<organism evidence="7 8">
    <name type="scientific">Halostagnicola kamekurae</name>
    <dbReference type="NCBI Taxonomy" id="619731"/>
    <lineage>
        <taxon>Archaea</taxon>
        <taxon>Methanobacteriati</taxon>
        <taxon>Methanobacteriota</taxon>
        <taxon>Stenosarchaea group</taxon>
        <taxon>Halobacteria</taxon>
        <taxon>Halobacteriales</taxon>
        <taxon>Natrialbaceae</taxon>
        <taxon>Halostagnicola</taxon>
    </lineage>
</organism>
<feature type="transmembrane region" description="Helical" evidence="6">
    <location>
        <begin position="125"/>
        <end position="150"/>
    </location>
</feature>
<gene>
    <name evidence="7" type="ORF">SAMN04488556_0829</name>
</gene>
<feature type="transmembrane region" description="Helical" evidence="6">
    <location>
        <begin position="252"/>
        <end position="271"/>
    </location>
</feature>
<keyword evidence="5 6" id="KW-0472">Membrane</keyword>
<evidence type="ECO:0000256" key="2">
    <source>
        <dbReference type="ARBA" id="ARBA00022475"/>
    </source>
</evidence>
<dbReference type="GO" id="GO:0005886">
    <property type="term" value="C:plasma membrane"/>
    <property type="evidence" value="ECO:0007669"/>
    <property type="project" value="UniProtKB-SubCell"/>
</dbReference>
<feature type="transmembrane region" description="Helical" evidence="6">
    <location>
        <begin position="20"/>
        <end position="44"/>
    </location>
</feature>
<dbReference type="OrthoDB" id="205826at2157"/>
<feature type="transmembrane region" description="Helical" evidence="6">
    <location>
        <begin position="221"/>
        <end position="240"/>
    </location>
</feature>
<dbReference type="GO" id="GO:0009055">
    <property type="term" value="F:electron transfer activity"/>
    <property type="evidence" value="ECO:0007669"/>
    <property type="project" value="TreeGrafter"/>
</dbReference>
<protein>
    <submittedName>
        <fullName evidence="7">Cytochrome bd-I ubiquinol oxidase subunit 2 apoprotein</fullName>
    </submittedName>
</protein>
<keyword evidence="2" id="KW-1003">Cell membrane</keyword>
<dbReference type="RefSeq" id="WP_092901908.1">
    <property type="nucleotide sequence ID" value="NZ_FOZS01000001.1"/>
</dbReference>
<dbReference type="GO" id="GO:0070069">
    <property type="term" value="C:cytochrome complex"/>
    <property type="evidence" value="ECO:0007669"/>
    <property type="project" value="TreeGrafter"/>
</dbReference>
<evidence type="ECO:0000256" key="4">
    <source>
        <dbReference type="ARBA" id="ARBA00022989"/>
    </source>
</evidence>
<evidence type="ECO:0000256" key="1">
    <source>
        <dbReference type="ARBA" id="ARBA00004651"/>
    </source>
</evidence>
<feature type="transmembrane region" description="Helical" evidence="6">
    <location>
        <begin position="291"/>
        <end position="314"/>
    </location>
</feature>
<dbReference type="PANTHER" id="PTHR43141:SF4">
    <property type="entry name" value="CYTOCHROME BD2 SUBUNIT II"/>
    <property type="match status" value="1"/>
</dbReference>
<comment type="subcellular location">
    <subcellularLocation>
        <location evidence="1">Cell membrane</location>
        <topology evidence="1">Multi-pass membrane protein</topology>
    </subcellularLocation>
</comment>
<evidence type="ECO:0000313" key="8">
    <source>
        <dbReference type="Proteomes" id="UP000199199"/>
    </source>
</evidence>
<dbReference type="AlphaFoldDB" id="A0A1I6PWE3"/>
<accession>A0A1I6PWE3</accession>
<dbReference type="GO" id="GO:0019646">
    <property type="term" value="P:aerobic electron transport chain"/>
    <property type="evidence" value="ECO:0007669"/>
    <property type="project" value="TreeGrafter"/>
</dbReference>
<keyword evidence="8" id="KW-1185">Reference proteome</keyword>
<reference evidence="8" key="1">
    <citation type="submission" date="2016-10" db="EMBL/GenBank/DDBJ databases">
        <authorList>
            <person name="Varghese N."/>
            <person name="Submissions S."/>
        </authorList>
    </citation>
    <scope>NUCLEOTIDE SEQUENCE [LARGE SCALE GENOMIC DNA]</scope>
    <source>
        <strain evidence="8">DSM 22427</strain>
    </source>
</reference>
<keyword evidence="3 6" id="KW-0812">Transmembrane</keyword>
<dbReference type="GO" id="GO:0016682">
    <property type="term" value="F:oxidoreductase activity, acting on diphenols and related substances as donors, oxygen as acceptor"/>
    <property type="evidence" value="ECO:0007669"/>
    <property type="project" value="TreeGrafter"/>
</dbReference>
<dbReference type="InterPro" id="IPR003317">
    <property type="entry name" value="Cyt-d_oxidase_su2"/>
</dbReference>
<dbReference type="PANTHER" id="PTHR43141">
    <property type="entry name" value="CYTOCHROME BD2 SUBUNIT II"/>
    <property type="match status" value="1"/>
</dbReference>
<evidence type="ECO:0000256" key="3">
    <source>
        <dbReference type="ARBA" id="ARBA00022692"/>
    </source>
</evidence>
<evidence type="ECO:0000256" key="5">
    <source>
        <dbReference type="ARBA" id="ARBA00023136"/>
    </source>
</evidence>
<feature type="transmembrane region" description="Helical" evidence="6">
    <location>
        <begin position="69"/>
        <end position="87"/>
    </location>
</feature>
<sequence length="324" mass="34388">MTEPVSTPAYAVAWLPEAWFWLLFGVLAIYVVLDGFDFGVGLIYGTRESERERETLHAAFGPIWKANEVWLVLFVTVLFAAFPSVYANLLSRHYLLIFLLLLGVILRGIGVKLREEREGDRWKRYCDYAFVAGSVVSPVVLGAFVVQWVFGAIPLAVAVAGGVTLLGLCFVLGATFLAVKTTDPLRAEMVTYATSSTPVYALWFAATGGVLYAIGSAALEVVALAAAATAVCSLGVVAGARLDADRGAFGSAAGLAVVFVGFLAVQLYPMIDPAADLSIADAVVAPMTLHITTIMAAIFLPIVGAGFVVLYSVFEGVADPEDGY</sequence>
<evidence type="ECO:0000256" key="6">
    <source>
        <dbReference type="SAM" id="Phobius"/>
    </source>
</evidence>
<keyword evidence="4 6" id="KW-1133">Transmembrane helix</keyword>